<name>A0A382DKE9_9ZZZZ</name>
<evidence type="ECO:0000256" key="6">
    <source>
        <dbReference type="ARBA" id="ARBA00022723"/>
    </source>
</evidence>
<proteinExistence type="predicted"/>
<evidence type="ECO:0000256" key="5">
    <source>
        <dbReference type="ARBA" id="ARBA00022679"/>
    </source>
</evidence>
<dbReference type="EMBL" id="UINC01039856">
    <property type="protein sequence ID" value="SVB38940.1"/>
    <property type="molecule type" value="Genomic_DNA"/>
</dbReference>
<organism evidence="11">
    <name type="scientific">marine metagenome</name>
    <dbReference type="NCBI Taxonomy" id="408172"/>
    <lineage>
        <taxon>unclassified sequences</taxon>
        <taxon>metagenomes</taxon>
        <taxon>ecological metagenomes</taxon>
    </lineage>
</organism>
<evidence type="ECO:0000256" key="9">
    <source>
        <dbReference type="ARBA" id="ARBA00031306"/>
    </source>
</evidence>
<dbReference type="InterPro" id="IPR003374">
    <property type="entry name" value="ApbE-like_sf"/>
</dbReference>
<dbReference type="PIRSF" id="PIRSF006268">
    <property type="entry name" value="ApbE"/>
    <property type="match status" value="1"/>
</dbReference>
<feature type="non-terminal residue" evidence="11">
    <location>
        <position position="340"/>
    </location>
</feature>
<keyword evidence="5" id="KW-0808">Transferase</keyword>
<dbReference type="PROSITE" id="PS51257">
    <property type="entry name" value="PROKAR_LIPOPROTEIN"/>
    <property type="match status" value="1"/>
</dbReference>
<accession>A0A382DKE9</accession>
<dbReference type="GO" id="GO:0016740">
    <property type="term" value="F:transferase activity"/>
    <property type="evidence" value="ECO:0007669"/>
    <property type="project" value="UniProtKB-KW"/>
</dbReference>
<evidence type="ECO:0000256" key="8">
    <source>
        <dbReference type="ARBA" id="ARBA00022842"/>
    </source>
</evidence>
<evidence type="ECO:0000256" key="1">
    <source>
        <dbReference type="ARBA" id="ARBA00001946"/>
    </source>
</evidence>
<comment type="catalytic activity">
    <reaction evidence="10">
        <text>L-threonyl-[protein] + FAD = FMN-L-threonyl-[protein] + AMP + H(+)</text>
        <dbReference type="Rhea" id="RHEA:36847"/>
        <dbReference type="Rhea" id="RHEA-COMP:11060"/>
        <dbReference type="Rhea" id="RHEA-COMP:11061"/>
        <dbReference type="ChEBI" id="CHEBI:15378"/>
        <dbReference type="ChEBI" id="CHEBI:30013"/>
        <dbReference type="ChEBI" id="CHEBI:57692"/>
        <dbReference type="ChEBI" id="CHEBI:74257"/>
        <dbReference type="ChEBI" id="CHEBI:456215"/>
        <dbReference type="EC" id="2.7.1.180"/>
    </reaction>
</comment>
<evidence type="ECO:0000256" key="2">
    <source>
        <dbReference type="ARBA" id="ARBA00011955"/>
    </source>
</evidence>
<keyword evidence="6" id="KW-0479">Metal-binding</keyword>
<dbReference type="InterPro" id="IPR024932">
    <property type="entry name" value="ApbE"/>
</dbReference>
<dbReference type="SUPFAM" id="SSF143631">
    <property type="entry name" value="ApbE-like"/>
    <property type="match status" value="1"/>
</dbReference>
<keyword evidence="8" id="KW-0460">Magnesium</keyword>
<dbReference type="EC" id="2.7.1.180" evidence="2"/>
<gene>
    <name evidence="11" type="ORF">METZ01_LOCUS191794</name>
</gene>
<dbReference type="PANTHER" id="PTHR30040:SF2">
    <property type="entry name" value="FAD:PROTEIN FMN TRANSFERASE"/>
    <property type="match status" value="1"/>
</dbReference>
<dbReference type="Gene3D" id="3.10.520.10">
    <property type="entry name" value="ApbE-like domains"/>
    <property type="match status" value="1"/>
</dbReference>
<dbReference type="Pfam" id="PF02424">
    <property type="entry name" value="ApbE"/>
    <property type="match status" value="1"/>
</dbReference>
<keyword evidence="4" id="KW-0285">Flavoprotein</keyword>
<dbReference type="GO" id="GO:0046872">
    <property type="term" value="F:metal ion binding"/>
    <property type="evidence" value="ECO:0007669"/>
    <property type="project" value="UniProtKB-KW"/>
</dbReference>
<reference evidence="11" key="1">
    <citation type="submission" date="2018-05" db="EMBL/GenBank/DDBJ databases">
        <authorList>
            <person name="Lanie J.A."/>
            <person name="Ng W.-L."/>
            <person name="Kazmierczak K.M."/>
            <person name="Andrzejewski T.M."/>
            <person name="Davidsen T.M."/>
            <person name="Wayne K.J."/>
            <person name="Tettelin H."/>
            <person name="Glass J.I."/>
            <person name="Rusch D."/>
            <person name="Podicherti R."/>
            <person name="Tsui H.-C.T."/>
            <person name="Winkler M.E."/>
        </authorList>
    </citation>
    <scope>NUCLEOTIDE SEQUENCE</scope>
</reference>
<evidence type="ECO:0000256" key="7">
    <source>
        <dbReference type="ARBA" id="ARBA00022827"/>
    </source>
</evidence>
<evidence type="ECO:0000313" key="11">
    <source>
        <dbReference type="EMBL" id="SVB38940.1"/>
    </source>
</evidence>
<sequence length="340" mass="37328">MFFKLPHSSVLYQYFLIILCLSLTSCELKNQKVIKRTQFIMGTLVEITIQESDNDLAQHAINKSFNEMSRLEKIMSTYLPNSELSQLNTLARRETKITVSSDLLKVIQRGVHWGKLSNGAIDITIGPAVKLWEFNAETPTLPDADKLQEATSFIDYKNIAIDGSSVSLKKTGMSLHLGAIGKGYAVDQAIGILKKMGVKSGLVNAGGDLMAFGLKKETEAWHIGIQHPRKPEKIIASLDVRDKAVATSGDYQRYFIKDKVRFHHILNPKDGWPENQTMSATVIADTVMDADALSTALFILGPNKGIGLINSLEGVEGMILSKLGSASYSSGFRNLPGLSL</sequence>
<evidence type="ECO:0000256" key="10">
    <source>
        <dbReference type="ARBA" id="ARBA00048540"/>
    </source>
</evidence>
<comment type="cofactor">
    <cofactor evidence="1">
        <name>Mg(2+)</name>
        <dbReference type="ChEBI" id="CHEBI:18420"/>
    </cofactor>
</comment>
<dbReference type="AlphaFoldDB" id="A0A382DKE9"/>
<evidence type="ECO:0000256" key="4">
    <source>
        <dbReference type="ARBA" id="ARBA00022630"/>
    </source>
</evidence>
<dbReference type="PANTHER" id="PTHR30040">
    <property type="entry name" value="THIAMINE BIOSYNTHESIS LIPOPROTEIN APBE"/>
    <property type="match status" value="1"/>
</dbReference>
<evidence type="ECO:0000256" key="3">
    <source>
        <dbReference type="ARBA" id="ARBA00016337"/>
    </source>
</evidence>
<keyword evidence="7" id="KW-0274">FAD</keyword>
<protein>
    <recommendedName>
        <fullName evidence="3">FAD:protein FMN transferase</fullName>
        <ecNumber evidence="2">2.7.1.180</ecNumber>
    </recommendedName>
    <alternativeName>
        <fullName evidence="9">Flavin transferase</fullName>
    </alternativeName>
</protein>